<protein>
    <recommendedName>
        <fullName evidence="3">Bacterial proteasome activator</fullName>
    </recommendedName>
</protein>
<keyword evidence="4" id="KW-0647">Proteasome</keyword>
<reference evidence="5 6" key="1">
    <citation type="journal article" date="2015" name="Stand. Genomic Sci.">
        <title>Genomic Encyclopedia of Bacterial and Archaeal Type Strains, Phase III: the genomes of soil and plant-associated and newly described type strains.</title>
        <authorList>
            <person name="Whitman W.B."/>
            <person name="Woyke T."/>
            <person name="Klenk H.P."/>
            <person name="Zhou Y."/>
            <person name="Lilburn T.G."/>
            <person name="Beck B.J."/>
            <person name="De Vos P."/>
            <person name="Vandamme P."/>
            <person name="Eisen J.A."/>
            <person name="Garrity G."/>
            <person name="Hugenholtz P."/>
            <person name="Kyrpides N.C."/>
        </authorList>
    </citation>
    <scope>NUCLEOTIDE SEQUENCE [LARGE SCALE GENOMIC DNA]</scope>
    <source>
        <strain evidence="5 6">VKM Ac-2538</strain>
    </source>
</reference>
<accession>A0ABY2B8I5</accession>
<dbReference type="Pfam" id="PF10759">
    <property type="entry name" value="BPA"/>
    <property type="match status" value="1"/>
</dbReference>
<evidence type="ECO:0000256" key="3">
    <source>
        <dbReference type="ARBA" id="ARBA00014831"/>
    </source>
</evidence>
<keyword evidence="6" id="KW-1185">Reference proteome</keyword>
<evidence type="ECO:0000256" key="2">
    <source>
        <dbReference type="ARBA" id="ARBA00011402"/>
    </source>
</evidence>
<evidence type="ECO:0000313" key="6">
    <source>
        <dbReference type="Proteomes" id="UP000295818"/>
    </source>
</evidence>
<gene>
    <name evidence="5" type="ORF">EV644_12968</name>
</gene>
<sequence length="123" mass="13221">MTTGATRTGRRQATSDVTDPVLFIRLFEMLTDVRRELGRGDLDAAARLRAALLLTEARGRLRDALSPAVTAEFERMEPGLADEPTVAEPRLAYRGTLAWLAGLSWLPKTQPPSGAGGTSKADG</sequence>
<evidence type="ECO:0000313" key="5">
    <source>
        <dbReference type="EMBL" id="TCO11699.1"/>
    </source>
</evidence>
<organism evidence="5 6">
    <name type="scientific">Kribbella orskensis</name>
    <dbReference type="NCBI Taxonomy" id="2512216"/>
    <lineage>
        <taxon>Bacteria</taxon>
        <taxon>Bacillati</taxon>
        <taxon>Actinomycetota</taxon>
        <taxon>Actinomycetes</taxon>
        <taxon>Propionibacteriales</taxon>
        <taxon>Kribbellaceae</taxon>
        <taxon>Kribbella</taxon>
    </lineage>
</organism>
<comment type="subunit">
    <text evidence="2">Forms a homooligomeric, either hexameric or heptameric, ring-like structure which stacks co-axially with the proteasomal alpha-rings.</text>
</comment>
<evidence type="ECO:0000256" key="1">
    <source>
        <dbReference type="ARBA" id="ARBA00006639"/>
    </source>
</evidence>
<evidence type="ECO:0000256" key="4">
    <source>
        <dbReference type="ARBA" id="ARBA00022942"/>
    </source>
</evidence>
<dbReference type="EMBL" id="SLWM01000029">
    <property type="protein sequence ID" value="TCO11699.1"/>
    <property type="molecule type" value="Genomic_DNA"/>
</dbReference>
<comment type="similarity">
    <text evidence="1">Belongs to the Bpa family.</text>
</comment>
<dbReference type="InterPro" id="IPR019695">
    <property type="entry name" value="Proteasome_act"/>
</dbReference>
<proteinExistence type="inferred from homology"/>
<comment type="caution">
    <text evidence="5">The sequence shown here is derived from an EMBL/GenBank/DDBJ whole genome shotgun (WGS) entry which is preliminary data.</text>
</comment>
<dbReference type="RefSeq" id="WP_132196010.1">
    <property type="nucleotide sequence ID" value="NZ_SLWM01000029.1"/>
</dbReference>
<dbReference type="Proteomes" id="UP000295818">
    <property type="component" value="Unassembled WGS sequence"/>
</dbReference>
<name>A0ABY2B8I5_9ACTN</name>